<protein>
    <recommendedName>
        <fullName evidence="3">DUF2158 domain-containing protein</fullName>
    </recommendedName>
</protein>
<reference evidence="1 2" key="1">
    <citation type="submission" date="2016-08" db="EMBL/GenBank/DDBJ databases">
        <title>Draft genome sequence of Candidatus Piscirickettsia litoralis, from seawater.</title>
        <authorList>
            <person name="Wan X."/>
            <person name="Lee A.J."/>
            <person name="Hou S."/>
            <person name="Donachie S.P."/>
        </authorList>
    </citation>
    <scope>NUCLEOTIDE SEQUENCE [LARGE SCALE GENOMIC DNA]</scope>
    <source>
        <strain evidence="1 2">Y2</strain>
    </source>
</reference>
<dbReference type="InterPro" id="IPR019226">
    <property type="entry name" value="DUF2158"/>
</dbReference>
<keyword evidence="2" id="KW-1185">Reference proteome</keyword>
<dbReference type="RefSeq" id="WP_069313247.1">
    <property type="nucleotide sequence ID" value="NZ_MDTU01000001.1"/>
</dbReference>
<comment type="caution">
    <text evidence="1">The sequence shown here is derived from an EMBL/GenBank/DDBJ whole genome shotgun (WGS) entry which is preliminary data.</text>
</comment>
<dbReference type="EMBL" id="MDTU01000001">
    <property type="protein sequence ID" value="ODN43450.1"/>
    <property type="molecule type" value="Genomic_DNA"/>
</dbReference>
<proteinExistence type="predicted"/>
<gene>
    <name evidence="1" type="ORF">BGC07_11635</name>
</gene>
<evidence type="ECO:0008006" key="3">
    <source>
        <dbReference type="Google" id="ProtNLM"/>
    </source>
</evidence>
<evidence type="ECO:0000313" key="2">
    <source>
        <dbReference type="Proteomes" id="UP000094329"/>
    </source>
</evidence>
<organism evidence="1 2">
    <name type="scientific">Piscirickettsia litoralis</name>
    <dbReference type="NCBI Taxonomy" id="1891921"/>
    <lineage>
        <taxon>Bacteria</taxon>
        <taxon>Pseudomonadati</taxon>
        <taxon>Pseudomonadota</taxon>
        <taxon>Gammaproteobacteria</taxon>
        <taxon>Thiotrichales</taxon>
        <taxon>Piscirickettsiaceae</taxon>
        <taxon>Piscirickettsia</taxon>
    </lineage>
</organism>
<evidence type="ECO:0000313" key="1">
    <source>
        <dbReference type="EMBL" id="ODN43450.1"/>
    </source>
</evidence>
<sequence>MKEAWANRFAVGDVVMLKSGGPPMTVKTVSQLDYLDDIEYACCWFNQSDQEFILQQGIFSGETLSGFIDE</sequence>
<dbReference type="Pfam" id="PF09926">
    <property type="entry name" value="DUF2158"/>
    <property type="match status" value="1"/>
</dbReference>
<dbReference type="Proteomes" id="UP000094329">
    <property type="component" value="Unassembled WGS sequence"/>
</dbReference>
<name>A0ABX3A7Q6_9GAMM</name>
<accession>A0ABX3A7Q6</accession>